<dbReference type="InterPro" id="IPR036249">
    <property type="entry name" value="Thioredoxin-like_sf"/>
</dbReference>
<keyword evidence="7" id="KW-1185">Reference proteome</keyword>
<dbReference type="RefSeq" id="WP_151179760.1">
    <property type="nucleotide sequence ID" value="NZ_CP042906.1"/>
</dbReference>
<evidence type="ECO:0000256" key="4">
    <source>
        <dbReference type="ARBA" id="ARBA00023284"/>
    </source>
</evidence>
<gene>
    <name evidence="6" type="ORF">FRZ44_50360</name>
</gene>
<dbReference type="EMBL" id="CP042906">
    <property type="protein sequence ID" value="QEX19721.1"/>
    <property type="molecule type" value="Genomic_DNA"/>
</dbReference>
<dbReference type="Pfam" id="PF00578">
    <property type="entry name" value="AhpC-TSA"/>
    <property type="match status" value="1"/>
</dbReference>
<name>A0A5J6MR94_9PROT</name>
<feature type="domain" description="Thioredoxin" evidence="5">
    <location>
        <begin position="40"/>
        <end position="187"/>
    </location>
</feature>
<keyword evidence="4" id="KW-0676">Redox-active center</keyword>
<evidence type="ECO:0000313" key="6">
    <source>
        <dbReference type="EMBL" id="QEX19721.1"/>
    </source>
</evidence>
<dbReference type="AlphaFoldDB" id="A0A5J6MR94"/>
<sequence>MTLPSRRILFLLPILLFAGVAAYFLLRLGEDRDPSQIPSALIDRPVPEFSLPGMTATDRGLTHADVMRTGNEGKVTIVNFFASWCLPCRAEHPLLSELAQHPNVALYGILYKDEPAAAADWLKELGNPYAAIGNDAKGRTGIDFGISGVPESFIVDRAGHIRYRQWGPLDQPTIDKTIMPLLDELTK</sequence>
<dbReference type="KEGG" id="htq:FRZ44_50360"/>
<dbReference type="InterPro" id="IPR050553">
    <property type="entry name" value="Thioredoxin_ResA/DsbE_sf"/>
</dbReference>
<evidence type="ECO:0000256" key="3">
    <source>
        <dbReference type="ARBA" id="ARBA00023157"/>
    </source>
</evidence>
<dbReference type="Gene3D" id="3.40.30.10">
    <property type="entry name" value="Glutaredoxin"/>
    <property type="match status" value="1"/>
</dbReference>
<reference evidence="6 7" key="1">
    <citation type="submission" date="2019-08" db="EMBL/GenBank/DDBJ databases">
        <title>Hyperibacter terrae gen. nov., sp. nov. and Hyperibacter viscosus sp. nov., two new members in the family Rhodospirillaceae isolated from the rhizosphere of Hypericum perforatum.</title>
        <authorList>
            <person name="Noviana Z."/>
        </authorList>
    </citation>
    <scope>NUCLEOTIDE SEQUENCE [LARGE SCALE GENOMIC DNA]</scope>
    <source>
        <strain evidence="6 7">R5913</strain>
    </source>
</reference>
<dbReference type="GO" id="GO:0030288">
    <property type="term" value="C:outer membrane-bounded periplasmic space"/>
    <property type="evidence" value="ECO:0007669"/>
    <property type="project" value="InterPro"/>
</dbReference>
<dbReference type="InterPro" id="IPR013766">
    <property type="entry name" value="Thioredoxin_domain"/>
</dbReference>
<evidence type="ECO:0000313" key="7">
    <source>
        <dbReference type="Proteomes" id="UP000326202"/>
    </source>
</evidence>
<dbReference type="InterPro" id="IPR000866">
    <property type="entry name" value="AhpC/TSA"/>
</dbReference>
<dbReference type="PANTHER" id="PTHR42852:SF6">
    <property type="entry name" value="THIOL:DISULFIDE INTERCHANGE PROTEIN DSBE"/>
    <property type="match status" value="1"/>
</dbReference>
<keyword evidence="3" id="KW-1015">Disulfide bond</keyword>
<proteinExistence type="predicted"/>
<dbReference type="InterPro" id="IPR004799">
    <property type="entry name" value="Periplasmic_diS_OxRdtase_DsbE"/>
</dbReference>
<dbReference type="OrthoDB" id="9799347at2"/>
<evidence type="ECO:0000256" key="1">
    <source>
        <dbReference type="ARBA" id="ARBA00004196"/>
    </source>
</evidence>
<dbReference type="PROSITE" id="PS51352">
    <property type="entry name" value="THIOREDOXIN_2"/>
    <property type="match status" value="1"/>
</dbReference>
<organism evidence="6 7">
    <name type="scientific">Hypericibacter terrae</name>
    <dbReference type="NCBI Taxonomy" id="2602015"/>
    <lineage>
        <taxon>Bacteria</taxon>
        <taxon>Pseudomonadati</taxon>
        <taxon>Pseudomonadota</taxon>
        <taxon>Alphaproteobacteria</taxon>
        <taxon>Rhodospirillales</taxon>
        <taxon>Dongiaceae</taxon>
        <taxon>Hypericibacter</taxon>
    </lineage>
</organism>
<protein>
    <submittedName>
        <fullName evidence="6">Thiol:disulfide interchange protein</fullName>
    </submittedName>
</protein>
<accession>A0A5J6MR94</accession>
<dbReference type="CDD" id="cd03010">
    <property type="entry name" value="TlpA_like_DsbE"/>
    <property type="match status" value="1"/>
</dbReference>
<dbReference type="Proteomes" id="UP000326202">
    <property type="component" value="Chromosome"/>
</dbReference>
<evidence type="ECO:0000256" key="2">
    <source>
        <dbReference type="ARBA" id="ARBA00022748"/>
    </source>
</evidence>
<dbReference type="PROSITE" id="PS00194">
    <property type="entry name" value="THIOREDOXIN_1"/>
    <property type="match status" value="1"/>
</dbReference>
<dbReference type="NCBIfam" id="TIGR00385">
    <property type="entry name" value="dsbE"/>
    <property type="match status" value="1"/>
</dbReference>
<dbReference type="SUPFAM" id="SSF52833">
    <property type="entry name" value="Thioredoxin-like"/>
    <property type="match status" value="1"/>
</dbReference>
<evidence type="ECO:0000259" key="5">
    <source>
        <dbReference type="PROSITE" id="PS51352"/>
    </source>
</evidence>
<dbReference type="GO" id="GO:0016209">
    <property type="term" value="F:antioxidant activity"/>
    <property type="evidence" value="ECO:0007669"/>
    <property type="project" value="InterPro"/>
</dbReference>
<dbReference type="InterPro" id="IPR017937">
    <property type="entry name" value="Thioredoxin_CS"/>
</dbReference>
<dbReference type="GO" id="GO:0015036">
    <property type="term" value="F:disulfide oxidoreductase activity"/>
    <property type="evidence" value="ECO:0007669"/>
    <property type="project" value="InterPro"/>
</dbReference>
<dbReference type="GO" id="GO:0017004">
    <property type="term" value="P:cytochrome complex assembly"/>
    <property type="evidence" value="ECO:0007669"/>
    <property type="project" value="UniProtKB-KW"/>
</dbReference>
<dbReference type="PANTHER" id="PTHR42852">
    <property type="entry name" value="THIOL:DISULFIDE INTERCHANGE PROTEIN DSBE"/>
    <property type="match status" value="1"/>
</dbReference>
<keyword evidence="2" id="KW-0201">Cytochrome c-type biogenesis</keyword>
<comment type="subcellular location">
    <subcellularLocation>
        <location evidence="1">Cell envelope</location>
    </subcellularLocation>
</comment>